<sequence length="150" mass="17203">IQNLKEKTNKIVRLPKQIQNSKPEKVNKTPGPGAFSVLRVYNRLNKGPSFSIQEKKICDQKNELKSTPGPGEYFPKLQKKENGFQFHNDEKKLRVKKYINNSIGSPRTSLQLKHRFGFGLGDRFKVSQDIIGPAKYKTFKAEPELKNAFI</sequence>
<feature type="non-terminal residue" evidence="1">
    <location>
        <position position="1"/>
    </location>
</feature>
<accession>A0A146K8Q7</accession>
<feature type="non-terminal residue" evidence="1">
    <location>
        <position position="150"/>
    </location>
</feature>
<reference evidence="1" key="1">
    <citation type="submission" date="2015-07" db="EMBL/GenBank/DDBJ databases">
        <title>Adaptation to a free-living lifestyle via gene acquisitions in the diplomonad Trepomonas sp. PC1.</title>
        <authorList>
            <person name="Xu F."/>
            <person name="Jerlstrom-Hultqvist J."/>
            <person name="Kolisko M."/>
            <person name="Simpson A.G.B."/>
            <person name="Roger A.J."/>
            <person name="Svard S.G."/>
            <person name="Andersson J.O."/>
        </authorList>
    </citation>
    <scope>NUCLEOTIDE SEQUENCE</scope>
    <source>
        <strain evidence="1">PC1</strain>
    </source>
</reference>
<protein>
    <submittedName>
        <fullName evidence="1">H-SHIPPO 1</fullName>
    </submittedName>
</protein>
<dbReference type="EMBL" id="GDID01003396">
    <property type="protein sequence ID" value="JAP93210.1"/>
    <property type="molecule type" value="Transcribed_RNA"/>
</dbReference>
<proteinExistence type="predicted"/>
<evidence type="ECO:0000313" key="1">
    <source>
        <dbReference type="EMBL" id="JAP93210.1"/>
    </source>
</evidence>
<dbReference type="InterPro" id="IPR010736">
    <property type="entry name" value="SHIPPO-rpt"/>
</dbReference>
<name>A0A146K8Q7_9EUKA</name>
<gene>
    <name evidence="1" type="ORF">TPC1_14598</name>
</gene>
<organism evidence="1">
    <name type="scientific">Trepomonas sp. PC1</name>
    <dbReference type="NCBI Taxonomy" id="1076344"/>
    <lineage>
        <taxon>Eukaryota</taxon>
        <taxon>Metamonada</taxon>
        <taxon>Diplomonadida</taxon>
        <taxon>Hexamitidae</taxon>
        <taxon>Hexamitinae</taxon>
        <taxon>Trepomonas</taxon>
    </lineage>
</organism>
<dbReference type="Pfam" id="PF07004">
    <property type="entry name" value="SHIPPO-rpt"/>
    <property type="match status" value="2"/>
</dbReference>
<dbReference type="AlphaFoldDB" id="A0A146K8Q7"/>